<reference evidence="1 2" key="1">
    <citation type="submission" date="2023-03" db="EMBL/GenBank/DDBJ databases">
        <title>High recombination rates correlate with genetic variation in Cardiocondyla obscurior ants.</title>
        <authorList>
            <person name="Errbii M."/>
        </authorList>
    </citation>
    <scope>NUCLEOTIDE SEQUENCE [LARGE SCALE GENOMIC DNA]</scope>
    <source>
        <strain evidence="1">Alpha-2009</strain>
        <tissue evidence="1">Whole body</tissue>
    </source>
</reference>
<name>A0AAW2EHV1_9HYME</name>
<dbReference type="EMBL" id="JADYXP020000022">
    <property type="protein sequence ID" value="KAL0102500.1"/>
    <property type="molecule type" value="Genomic_DNA"/>
</dbReference>
<protein>
    <submittedName>
        <fullName evidence="1">Uncharacterized protein</fullName>
    </submittedName>
</protein>
<accession>A0AAW2EHV1</accession>
<keyword evidence="2" id="KW-1185">Reference proteome</keyword>
<proteinExistence type="predicted"/>
<gene>
    <name evidence="1" type="ORF">PUN28_018057</name>
</gene>
<comment type="caution">
    <text evidence="1">The sequence shown here is derived from an EMBL/GenBank/DDBJ whole genome shotgun (WGS) entry which is preliminary data.</text>
</comment>
<dbReference type="Proteomes" id="UP001430953">
    <property type="component" value="Unassembled WGS sequence"/>
</dbReference>
<evidence type="ECO:0000313" key="2">
    <source>
        <dbReference type="Proteomes" id="UP001430953"/>
    </source>
</evidence>
<sequence length="145" mass="16837">MLITSNDRFRDSSLRPTYHVHSILVNEFVSSRRYAVSVRETSSPIVPFPVYSRALDGFTRRSAIVGRKDVGRERRDRMFSEHSPGVCVRAVDLSRASFLSWHGVTVLFTYDMPHYRALRCGFGKFRRAYTREKRSRPGNGEREFS</sequence>
<organism evidence="1 2">
    <name type="scientific">Cardiocondyla obscurior</name>
    <dbReference type="NCBI Taxonomy" id="286306"/>
    <lineage>
        <taxon>Eukaryota</taxon>
        <taxon>Metazoa</taxon>
        <taxon>Ecdysozoa</taxon>
        <taxon>Arthropoda</taxon>
        <taxon>Hexapoda</taxon>
        <taxon>Insecta</taxon>
        <taxon>Pterygota</taxon>
        <taxon>Neoptera</taxon>
        <taxon>Endopterygota</taxon>
        <taxon>Hymenoptera</taxon>
        <taxon>Apocrita</taxon>
        <taxon>Aculeata</taxon>
        <taxon>Formicoidea</taxon>
        <taxon>Formicidae</taxon>
        <taxon>Myrmicinae</taxon>
        <taxon>Cardiocondyla</taxon>
    </lineage>
</organism>
<dbReference type="AlphaFoldDB" id="A0AAW2EHV1"/>
<evidence type="ECO:0000313" key="1">
    <source>
        <dbReference type="EMBL" id="KAL0102500.1"/>
    </source>
</evidence>